<dbReference type="EMBL" id="CADCWF010000358">
    <property type="protein sequence ID" value="CAA9582940.1"/>
    <property type="molecule type" value="Genomic_DNA"/>
</dbReference>
<proteinExistence type="predicted"/>
<accession>A0A6J4VNB7</accession>
<dbReference type="PROSITE" id="PS51318">
    <property type="entry name" value="TAT"/>
    <property type="match status" value="1"/>
</dbReference>
<gene>
    <name evidence="1" type="ORF">AVDCRST_MAG59-5037</name>
</gene>
<protein>
    <submittedName>
        <fullName evidence="1">Uncharacterized protein</fullName>
    </submittedName>
</protein>
<sequence length="372" mass="38547">MDDRRFDELACSVAGTPSRRGLVRALASAAAGGLLAVVGRGDEALAAGCQNDGDCRACHRCQRKKGEKRGRCVGTCRNGQVCCAGRCGKPGPECCTSRADCGAEGGCMRCQIQTGRCEPEPDGRECAGCKRCKGGACTEDDPELLCDGVCCGEGKVCTDDGCCPVNRVSGRRCCAEEELCGDRCCPEDHACRNGRCCRVCGDACCGAGKVCVDGGVFGDTFCCDAATNTPCGKNGDGTYDVCCSNANEECCDGACVPKGECCGDGQRSAAGVCCPPREEPCGGRCCMEGLVCCHGECLHPDTRCCEPGTDICFGGGEEWCCPDDAFCCDKLFDGHPPACCPADHDFCTVKNGALACCTDILKQDCVGPLSPS</sequence>
<dbReference type="InterPro" id="IPR006311">
    <property type="entry name" value="TAT_signal"/>
</dbReference>
<organism evidence="1">
    <name type="scientific">uncultured Thermomicrobiales bacterium</name>
    <dbReference type="NCBI Taxonomy" id="1645740"/>
    <lineage>
        <taxon>Bacteria</taxon>
        <taxon>Pseudomonadati</taxon>
        <taxon>Thermomicrobiota</taxon>
        <taxon>Thermomicrobia</taxon>
        <taxon>Thermomicrobiales</taxon>
        <taxon>environmental samples</taxon>
    </lineage>
</organism>
<evidence type="ECO:0000313" key="1">
    <source>
        <dbReference type="EMBL" id="CAA9582940.1"/>
    </source>
</evidence>
<dbReference type="AlphaFoldDB" id="A0A6J4VNB7"/>
<reference evidence="1" key="1">
    <citation type="submission" date="2020-02" db="EMBL/GenBank/DDBJ databases">
        <authorList>
            <person name="Meier V. D."/>
        </authorList>
    </citation>
    <scope>NUCLEOTIDE SEQUENCE</scope>
    <source>
        <strain evidence="1">AVDCRST_MAG59</strain>
    </source>
</reference>
<name>A0A6J4VNB7_9BACT</name>